<dbReference type="PROSITE" id="PS50123">
    <property type="entry name" value="CHER"/>
    <property type="match status" value="1"/>
</dbReference>
<comment type="caution">
    <text evidence="3">The sequence shown here is derived from an EMBL/GenBank/DDBJ whole genome shotgun (WGS) entry which is preliminary data.</text>
</comment>
<dbReference type="PANTHER" id="PTHR24422:SF10">
    <property type="entry name" value="CHEMOTAXIS PROTEIN METHYLTRANSFERASE 2"/>
    <property type="match status" value="1"/>
</dbReference>
<name>A0ABV8C423_9PSEU</name>
<proteinExistence type="predicted"/>
<dbReference type="InterPro" id="IPR050903">
    <property type="entry name" value="Bact_Chemotaxis_MeTrfase"/>
</dbReference>
<feature type="domain" description="CheR-type methyltransferase" evidence="2">
    <location>
        <begin position="1"/>
        <end position="135"/>
    </location>
</feature>
<evidence type="ECO:0000313" key="4">
    <source>
        <dbReference type="Proteomes" id="UP001595690"/>
    </source>
</evidence>
<keyword evidence="3" id="KW-0808">Transferase</keyword>
<feature type="region of interest" description="Disordered" evidence="1">
    <location>
        <begin position="163"/>
        <end position="185"/>
    </location>
</feature>
<keyword evidence="3" id="KW-0489">Methyltransferase</keyword>
<dbReference type="Pfam" id="PF01739">
    <property type="entry name" value="CheR"/>
    <property type="match status" value="1"/>
</dbReference>
<organism evidence="3 4">
    <name type="scientific">Lentzea rhizosphaerae</name>
    <dbReference type="NCBI Taxonomy" id="2041025"/>
    <lineage>
        <taxon>Bacteria</taxon>
        <taxon>Bacillati</taxon>
        <taxon>Actinomycetota</taxon>
        <taxon>Actinomycetes</taxon>
        <taxon>Pseudonocardiales</taxon>
        <taxon>Pseudonocardiaceae</taxon>
        <taxon>Lentzea</taxon>
    </lineage>
</organism>
<dbReference type="EMBL" id="JBHRZI010000030">
    <property type="protein sequence ID" value="MFC3896767.1"/>
    <property type="molecule type" value="Genomic_DNA"/>
</dbReference>
<dbReference type="PANTHER" id="PTHR24422">
    <property type="entry name" value="CHEMOTAXIS PROTEIN METHYLTRANSFERASE"/>
    <property type="match status" value="1"/>
</dbReference>
<dbReference type="InterPro" id="IPR022642">
    <property type="entry name" value="CheR_C"/>
</dbReference>
<protein>
    <submittedName>
        <fullName evidence="3">CheR family methyltransferase</fullName>
    </submittedName>
</protein>
<dbReference type="Proteomes" id="UP001595690">
    <property type="component" value="Unassembled WGS sequence"/>
</dbReference>
<sequence length="222" mass="25019">MSQIDVEDYGDYIDQLQVNADEFSVLFNTILINVTAFFRDPEAWEYLRQNVIPALLAEATGPERFRQQVKIYATDVDDEALSHARHASYAERDLQSLPSELATKYFEHQNGRYSFREGLRRSVIFGRNDLVQDAPISPAGSTSHWCPRACCSSARPRCCSATAASSTPSTSSAASSARPPQVRTNRRTSFRTRWCTIAGWTCAVWTNCGNTPSPRARWPRSW</sequence>
<dbReference type="GO" id="GO:0032259">
    <property type="term" value="P:methylation"/>
    <property type="evidence" value="ECO:0007669"/>
    <property type="project" value="UniProtKB-KW"/>
</dbReference>
<feature type="compositionally biased region" description="Low complexity" evidence="1">
    <location>
        <begin position="163"/>
        <end position="180"/>
    </location>
</feature>
<dbReference type="GO" id="GO:0008168">
    <property type="term" value="F:methyltransferase activity"/>
    <property type="evidence" value="ECO:0007669"/>
    <property type="project" value="UniProtKB-KW"/>
</dbReference>
<accession>A0ABV8C423</accession>
<evidence type="ECO:0000256" key="1">
    <source>
        <dbReference type="SAM" id="MobiDB-lite"/>
    </source>
</evidence>
<evidence type="ECO:0000259" key="2">
    <source>
        <dbReference type="PROSITE" id="PS50123"/>
    </source>
</evidence>
<evidence type="ECO:0000313" key="3">
    <source>
        <dbReference type="EMBL" id="MFC3896767.1"/>
    </source>
</evidence>
<reference evidence="4" key="1">
    <citation type="journal article" date="2019" name="Int. J. Syst. Evol. Microbiol.">
        <title>The Global Catalogue of Microorganisms (GCM) 10K type strain sequencing project: providing services to taxonomists for standard genome sequencing and annotation.</title>
        <authorList>
            <consortium name="The Broad Institute Genomics Platform"/>
            <consortium name="The Broad Institute Genome Sequencing Center for Infectious Disease"/>
            <person name="Wu L."/>
            <person name="Ma J."/>
        </authorList>
    </citation>
    <scope>NUCLEOTIDE SEQUENCE [LARGE SCALE GENOMIC DNA]</scope>
    <source>
        <strain evidence="4">CGMCC 4.7405</strain>
    </source>
</reference>
<dbReference type="SMART" id="SM00138">
    <property type="entry name" value="MeTrc"/>
    <property type="match status" value="1"/>
</dbReference>
<gene>
    <name evidence="3" type="ORF">ACFOWZ_35270</name>
</gene>
<keyword evidence="4" id="KW-1185">Reference proteome</keyword>
<dbReference type="RefSeq" id="WP_382378265.1">
    <property type="nucleotide sequence ID" value="NZ_JBHRZI010000030.1"/>
</dbReference>
<dbReference type="SUPFAM" id="SSF53335">
    <property type="entry name" value="S-adenosyl-L-methionine-dependent methyltransferases"/>
    <property type="match status" value="1"/>
</dbReference>
<dbReference type="InterPro" id="IPR000780">
    <property type="entry name" value="CheR_MeTrfase"/>
</dbReference>
<dbReference type="Gene3D" id="3.40.50.150">
    <property type="entry name" value="Vaccinia Virus protein VP39"/>
    <property type="match status" value="1"/>
</dbReference>
<dbReference type="InterPro" id="IPR029063">
    <property type="entry name" value="SAM-dependent_MTases_sf"/>
</dbReference>